<accession>A0A3N4QB00</accession>
<feature type="signal peptide" evidence="1">
    <location>
        <begin position="1"/>
        <end position="20"/>
    </location>
</feature>
<dbReference type="Proteomes" id="UP000278351">
    <property type="component" value="Unassembled WGS sequence"/>
</dbReference>
<feature type="chain" id="PRO_5018325670" evidence="1">
    <location>
        <begin position="21"/>
        <end position="87"/>
    </location>
</feature>
<dbReference type="EMBL" id="RPDH01000001">
    <property type="protein sequence ID" value="RPE13167.1"/>
    <property type="molecule type" value="Genomic_DNA"/>
</dbReference>
<reference evidence="2 3" key="1">
    <citation type="submission" date="2018-11" db="EMBL/GenBank/DDBJ databases">
        <title>Chitinophaga lutea sp.nov., isolate from arsenic contaminated soil.</title>
        <authorList>
            <person name="Zong Y."/>
        </authorList>
    </citation>
    <scope>NUCLEOTIDE SEQUENCE [LARGE SCALE GENOMIC DNA]</scope>
    <source>
        <strain evidence="2 3">ZY74</strain>
    </source>
</reference>
<protein>
    <submittedName>
        <fullName evidence="2">Uncharacterized protein</fullName>
    </submittedName>
</protein>
<dbReference type="AlphaFoldDB" id="A0A3N4QB00"/>
<proteinExistence type="predicted"/>
<keyword evidence="3" id="KW-1185">Reference proteome</keyword>
<sequence>MKKVLIAAGALVLTAAAVFAGRESTKFTDQRAYVKQGAACTAINTIVNPLFSESAGSGFQAKILSDAGTQHLLYRDASCSLPVYFKP</sequence>
<gene>
    <name evidence="2" type="ORF">EGT74_06450</name>
</gene>
<dbReference type="RefSeq" id="WP_123845683.1">
    <property type="nucleotide sequence ID" value="NZ_RPDH01000001.1"/>
</dbReference>
<evidence type="ECO:0000256" key="1">
    <source>
        <dbReference type="SAM" id="SignalP"/>
    </source>
</evidence>
<comment type="caution">
    <text evidence="2">The sequence shown here is derived from an EMBL/GenBank/DDBJ whole genome shotgun (WGS) entry which is preliminary data.</text>
</comment>
<keyword evidence="1" id="KW-0732">Signal</keyword>
<evidence type="ECO:0000313" key="2">
    <source>
        <dbReference type="EMBL" id="RPE13167.1"/>
    </source>
</evidence>
<evidence type="ECO:0000313" key="3">
    <source>
        <dbReference type="Proteomes" id="UP000278351"/>
    </source>
</evidence>
<organism evidence="2 3">
    <name type="scientific">Chitinophaga lutea</name>
    <dbReference type="NCBI Taxonomy" id="2488634"/>
    <lineage>
        <taxon>Bacteria</taxon>
        <taxon>Pseudomonadati</taxon>
        <taxon>Bacteroidota</taxon>
        <taxon>Chitinophagia</taxon>
        <taxon>Chitinophagales</taxon>
        <taxon>Chitinophagaceae</taxon>
        <taxon>Chitinophaga</taxon>
    </lineage>
</organism>
<name>A0A3N4QB00_9BACT</name>